<dbReference type="AlphaFoldDB" id="W4LWF4"/>
<evidence type="ECO:0000256" key="1">
    <source>
        <dbReference type="SAM" id="Coils"/>
    </source>
</evidence>
<keyword evidence="1" id="KW-0175">Coiled coil</keyword>
<organism evidence="3 4">
    <name type="scientific">Entotheonella factor</name>
    <dbReference type="NCBI Taxonomy" id="1429438"/>
    <lineage>
        <taxon>Bacteria</taxon>
        <taxon>Pseudomonadati</taxon>
        <taxon>Nitrospinota/Tectimicrobiota group</taxon>
        <taxon>Candidatus Tectimicrobiota</taxon>
        <taxon>Candidatus Entotheonellia</taxon>
        <taxon>Candidatus Entotheonellales</taxon>
        <taxon>Candidatus Entotheonellaceae</taxon>
        <taxon>Candidatus Entotheonella</taxon>
    </lineage>
</organism>
<proteinExistence type="predicted"/>
<keyword evidence="4" id="KW-1185">Reference proteome</keyword>
<accession>W4LWF4</accession>
<protein>
    <recommendedName>
        <fullName evidence="5">DUF4398 domain-containing protein</fullName>
    </recommendedName>
</protein>
<feature type="chain" id="PRO_5004844694" description="DUF4398 domain-containing protein" evidence="2">
    <location>
        <begin position="18"/>
        <end position="214"/>
    </location>
</feature>
<evidence type="ECO:0000313" key="3">
    <source>
        <dbReference type="EMBL" id="ETX02223.1"/>
    </source>
</evidence>
<feature type="signal peptide" evidence="2">
    <location>
        <begin position="1"/>
        <end position="17"/>
    </location>
</feature>
<dbReference type="Proteomes" id="UP000019141">
    <property type="component" value="Unassembled WGS sequence"/>
</dbReference>
<keyword evidence="2" id="KW-0732">Signal</keyword>
<feature type="coiled-coil region" evidence="1">
    <location>
        <begin position="130"/>
        <end position="206"/>
    </location>
</feature>
<dbReference type="EMBL" id="AZHW01000166">
    <property type="protein sequence ID" value="ETX02223.1"/>
    <property type="molecule type" value="Genomic_DNA"/>
</dbReference>
<evidence type="ECO:0000256" key="2">
    <source>
        <dbReference type="SAM" id="SignalP"/>
    </source>
</evidence>
<comment type="caution">
    <text evidence="3">The sequence shown here is derived from an EMBL/GenBank/DDBJ whole genome shotgun (WGS) entry which is preliminary data.</text>
</comment>
<sequence>MKFVLSLMLCLILSSCAQFTNWVATSTPPEPPSVSRVLQYYHNAKALTPDELHELYAQEKARVGDADDPERMLRVALLLTLQGTRFHDNGRAANLLQAYTQQTVPDGDLRVLASLLLSTLSETQHHATRYEETKLELDGAIKEKSQLQQQYERARNRLARIRYENHKYEEHYQKVKEALRQEKETVENLRKQIEQLKIIEKTLNERKLKKQPAT</sequence>
<dbReference type="HOGENOM" id="CLU_1286850_0_0_7"/>
<dbReference type="PROSITE" id="PS51257">
    <property type="entry name" value="PROKAR_LIPOPROTEIN"/>
    <property type="match status" value="1"/>
</dbReference>
<evidence type="ECO:0000313" key="4">
    <source>
        <dbReference type="Proteomes" id="UP000019141"/>
    </source>
</evidence>
<evidence type="ECO:0008006" key="5">
    <source>
        <dbReference type="Google" id="ProtNLM"/>
    </source>
</evidence>
<reference evidence="3 4" key="1">
    <citation type="journal article" date="2014" name="Nature">
        <title>An environmental bacterial taxon with a large and distinct metabolic repertoire.</title>
        <authorList>
            <person name="Wilson M.C."/>
            <person name="Mori T."/>
            <person name="Ruckert C."/>
            <person name="Uria A.R."/>
            <person name="Helf M.J."/>
            <person name="Takada K."/>
            <person name="Gernert C."/>
            <person name="Steffens U.A."/>
            <person name="Heycke N."/>
            <person name="Schmitt S."/>
            <person name="Rinke C."/>
            <person name="Helfrich E.J."/>
            <person name="Brachmann A.O."/>
            <person name="Gurgui C."/>
            <person name="Wakimoto T."/>
            <person name="Kracht M."/>
            <person name="Crusemann M."/>
            <person name="Hentschel U."/>
            <person name="Abe I."/>
            <person name="Matsunaga S."/>
            <person name="Kalinowski J."/>
            <person name="Takeyama H."/>
            <person name="Piel J."/>
        </authorList>
    </citation>
    <scope>NUCLEOTIDE SEQUENCE [LARGE SCALE GENOMIC DNA]</scope>
    <source>
        <strain evidence="4">TSY1</strain>
    </source>
</reference>
<name>W4LWF4_ENTF1</name>
<gene>
    <name evidence="3" type="ORF">ETSY1_04365</name>
</gene>